<organism evidence="1 2">
    <name type="scientific">Methylobacterium goesingense</name>
    <dbReference type="NCBI Taxonomy" id="243690"/>
    <lineage>
        <taxon>Bacteria</taxon>
        <taxon>Pseudomonadati</taxon>
        <taxon>Pseudomonadota</taxon>
        <taxon>Alphaproteobacteria</taxon>
        <taxon>Hyphomicrobiales</taxon>
        <taxon>Methylobacteriaceae</taxon>
        <taxon>Methylobacterium</taxon>
    </lineage>
</organism>
<dbReference type="EMBL" id="JBEPMM010000005">
    <property type="protein sequence ID" value="MET3692683.1"/>
    <property type="molecule type" value="Genomic_DNA"/>
</dbReference>
<comment type="caution">
    <text evidence="1">The sequence shown here is derived from an EMBL/GenBank/DDBJ whole genome shotgun (WGS) entry which is preliminary data.</text>
</comment>
<dbReference type="Proteomes" id="UP001549145">
    <property type="component" value="Unassembled WGS sequence"/>
</dbReference>
<accession>A0ABV2L4B3</accession>
<protein>
    <submittedName>
        <fullName evidence="1">Uncharacterized protein (DUF2336 family)</fullName>
    </submittedName>
</protein>
<gene>
    <name evidence="1" type="ORF">ABID43_002223</name>
</gene>
<evidence type="ECO:0000313" key="2">
    <source>
        <dbReference type="Proteomes" id="UP001549145"/>
    </source>
</evidence>
<name>A0ABV2L4B3_9HYPH</name>
<reference evidence="1 2" key="1">
    <citation type="submission" date="2024-06" db="EMBL/GenBank/DDBJ databases">
        <title>Genomic Encyclopedia of Type Strains, Phase IV (KMG-IV): sequencing the most valuable type-strain genomes for metagenomic binning, comparative biology and taxonomic classification.</title>
        <authorList>
            <person name="Goeker M."/>
        </authorList>
    </citation>
    <scope>NUCLEOTIDE SEQUENCE [LARGE SCALE GENOMIC DNA]</scope>
    <source>
        <strain evidence="1 2">DSM 21331</strain>
    </source>
</reference>
<dbReference type="Pfam" id="PF10098">
    <property type="entry name" value="DUF2336"/>
    <property type="match status" value="1"/>
</dbReference>
<evidence type="ECO:0000313" key="1">
    <source>
        <dbReference type="EMBL" id="MET3692683.1"/>
    </source>
</evidence>
<proteinExistence type="predicted"/>
<dbReference type="InterPro" id="IPR019285">
    <property type="entry name" value="DUF2336"/>
</dbReference>
<sequence length="497" mass="51871">MIIRQFLAWTQHSSAARRAEAAGSLARAYLYGGLGAEIAWEAEAALLALLDDPSSLVRRALAEACAGCATAPRTLIVALAGDQADIAALVLSRSPVLGDADLVDGVAIGCLTVRRAIAGRANLSAGVAGAIAEIGEAPALVALARNRSARITTGSLMRMVERHGGKAAVREAILTRPNLPLEVRQSITTRLAEALSAFAVSSGWLTPARSARASREAQERATLAFSAEAHPIDLARLVTHLKTQGQLNAGLLLRAILSGHMAFAEAALADLSGLPLRRVAGLMQEGSTAAFAALHRKAGLSPVLLPAFGAALSAWREAGQGAIVSAGASLSRLMIERALTACETMPFAEAQGVMALLARFEAEAARDEARVLARELAADAVRADALRIENEILDGEWREAQRLVTQGPVAEAAPRVEADPMAKPATAAAVAQAEAPEADQPRTDPVGVILDALPDAILAEFQGSREHAHKLTVEVVLDAIPEALVASYRADRERIAA</sequence>
<keyword evidence="2" id="KW-1185">Reference proteome</keyword>
<dbReference type="RefSeq" id="WP_354465637.1">
    <property type="nucleotide sequence ID" value="NZ_JBEPMM010000005.1"/>
</dbReference>